<keyword evidence="4" id="KW-1133">Transmembrane helix</keyword>
<dbReference type="SUPFAM" id="SSF46689">
    <property type="entry name" value="Homeodomain-like"/>
    <property type="match status" value="1"/>
</dbReference>
<evidence type="ECO:0000256" key="1">
    <source>
        <dbReference type="ARBA" id="ARBA00023015"/>
    </source>
</evidence>
<dbReference type="Pfam" id="PF12833">
    <property type="entry name" value="HTH_18"/>
    <property type="match status" value="1"/>
</dbReference>
<evidence type="ECO:0000313" key="7">
    <source>
        <dbReference type="Proteomes" id="UP000184231"/>
    </source>
</evidence>
<dbReference type="OrthoDB" id="6283866at2"/>
<dbReference type="InterPro" id="IPR018062">
    <property type="entry name" value="HTH_AraC-typ_CS"/>
</dbReference>
<organism evidence="6 7">
    <name type="scientific">Arenibacter nanhaiticus</name>
    <dbReference type="NCBI Taxonomy" id="558155"/>
    <lineage>
        <taxon>Bacteria</taxon>
        <taxon>Pseudomonadati</taxon>
        <taxon>Bacteroidota</taxon>
        <taxon>Flavobacteriia</taxon>
        <taxon>Flavobacteriales</taxon>
        <taxon>Flavobacteriaceae</taxon>
        <taxon>Arenibacter</taxon>
    </lineage>
</organism>
<keyword evidence="7" id="KW-1185">Reference proteome</keyword>
<dbReference type="RefSeq" id="WP_143150537.1">
    <property type="nucleotide sequence ID" value="NZ_FQYX01000032.1"/>
</dbReference>
<feature type="transmembrane region" description="Helical" evidence="4">
    <location>
        <begin position="225"/>
        <end position="245"/>
    </location>
</feature>
<sequence length="391" mass="45678">MYNILLITSIFGFVLTTLFFFKKSTNSKATFFLGSFYFLLSFYALHAFVIDGGHLEEYPGFFLWPLVPFNLIFVPVYFYFLLVIEDQFRWRKRHLLLFVPMLLAMIDVAYVFLSPDSVYDDLFYKAVTNPKDRLQAHYWLLGLTQHHLMRHICQLAALLVLLPKLLNFMKEEREDKLKRSLNKWLMTFWSILMFMSLGAILYAVEKILGKSLFNLLFFNFSHSDIIVPLVLYLVVFCIGIIPIYFPTILQGYPQFKKVTPVTNKGMGETGDLKFGLEETEIKEKLELISQNKLYLQKDFNVSLCARELEMPAHHISYFLKKYYGLSFTSYKNNLRMEHAKEMIAKDFLSNNTMEALAWECGFSSRSSFSKAFKSATGLSPSEYMQNLQPND</sequence>
<dbReference type="EMBL" id="FQYX01000032">
    <property type="protein sequence ID" value="SHJ72304.1"/>
    <property type="molecule type" value="Genomic_DNA"/>
</dbReference>
<evidence type="ECO:0000256" key="3">
    <source>
        <dbReference type="ARBA" id="ARBA00023163"/>
    </source>
</evidence>
<gene>
    <name evidence="6" type="ORF">SAMN04487911_13238</name>
</gene>
<dbReference type="Gene3D" id="1.10.10.60">
    <property type="entry name" value="Homeodomain-like"/>
    <property type="match status" value="1"/>
</dbReference>
<dbReference type="PRINTS" id="PR00032">
    <property type="entry name" value="HTHARAC"/>
</dbReference>
<dbReference type="GO" id="GO:0003700">
    <property type="term" value="F:DNA-binding transcription factor activity"/>
    <property type="evidence" value="ECO:0007669"/>
    <property type="project" value="InterPro"/>
</dbReference>
<feature type="transmembrane region" description="Helical" evidence="4">
    <location>
        <begin position="95"/>
        <end position="113"/>
    </location>
</feature>
<dbReference type="InterPro" id="IPR009057">
    <property type="entry name" value="Homeodomain-like_sf"/>
</dbReference>
<evidence type="ECO:0000256" key="4">
    <source>
        <dbReference type="SAM" id="Phobius"/>
    </source>
</evidence>
<evidence type="ECO:0000313" key="6">
    <source>
        <dbReference type="EMBL" id="SHJ72304.1"/>
    </source>
</evidence>
<feature type="transmembrane region" description="Helical" evidence="4">
    <location>
        <begin position="29"/>
        <end position="50"/>
    </location>
</feature>
<dbReference type="PANTHER" id="PTHR43280:SF29">
    <property type="entry name" value="ARAC-FAMILY TRANSCRIPTIONAL REGULATOR"/>
    <property type="match status" value="1"/>
</dbReference>
<keyword evidence="4" id="KW-0812">Transmembrane</keyword>
<feature type="transmembrane region" description="Helical" evidence="4">
    <location>
        <begin position="6"/>
        <end position="22"/>
    </location>
</feature>
<dbReference type="Proteomes" id="UP000184231">
    <property type="component" value="Unassembled WGS sequence"/>
</dbReference>
<dbReference type="InterPro" id="IPR018060">
    <property type="entry name" value="HTH_AraC"/>
</dbReference>
<dbReference type="GO" id="GO:0043565">
    <property type="term" value="F:sequence-specific DNA binding"/>
    <property type="evidence" value="ECO:0007669"/>
    <property type="project" value="InterPro"/>
</dbReference>
<dbReference type="PANTHER" id="PTHR43280">
    <property type="entry name" value="ARAC-FAMILY TRANSCRIPTIONAL REGULATOR"/>
    <property type="match status" value="1"/>
</dbReference>
<proteinExistence type="predicted"/>
<feature type="transmembrane region" description="Helical" evidence="4">
    <location>
        <begin position="187"/>
        <end position="205"/>
    </location>
</feature>
<dbReference type="PROSITE" id="PS00041">
    <property type="entry name" value="HTH_ARAC_FAMILY_1"/>
    <property type="match status" value="1"/>
</dbReference>
<protein>
    <submittedName>
        <fullName evidence="6">Helix-turn-helix domain-containing protein</fullName>
    </submittedName>
</protein>
<evidence type="ECO:0000256" key="2">
    <source>
        <dbReference type="ARBA" id="ARBA00023125"/>
    </source>
</evidence>
<dbReference type="AlphaFoldDB" id="A0A1M6LMD6"/>
<keyword evidence="1" id="KW-0805">Transcription regulation</keyword>
<name>A0A1M6LMD6_9FLAO</name>
<keyword evidence="4" id="KW-0472">Membrane</keyword>
<dbReference type="SMART" id="SM00342">
    <property type="entry name" value="HTH_ARAC"/>
    <property type="match status" value="1"/>
</dbReference>
<dbReference type="STRING" id="558155.SAMN04487911_13238"/>
<dbReference type="InterPro" id="IPR020449">
    <property type="entry name" value="Tscrpt_reg_AraC-type_HTH"/>
</dbReference>
<dbReference type="PROSITE" id="PS01124">
    <property type="entry name" value="HTH_ARAC_FAMILY_2"/>
    <property type="match status" value="1"/>
</dbReference>
<keyword evidence="2" id="KW-0238">DNA-binding</keyword>
<keyword evidence="3" id="KW-0804">Transcription</keyword>
<accession>A0A1M6LMD6</accession>
<reference evidence="6 7" key="1">
    <citation type="submission" date="2016-11" db="EMBL/GenBank/DDBJ databases">
        <authorList>
            <person name="Jaros S."/>
            <person name="Januszkiewicz K."/>
            <person name="Wedrychowicz H."/>
        </authorList>
    </citation>
    <scope>NUCLEOTIDE SEQUENCE [LARGE SCALE GENOMIC DNA]</scope>
    <source>
        <strain evidence="6 7">CGMCC 1.8863</strain>
    </source>
</reference>
<feature type="transmembrane region" description="Helical" evidence="4">
    <location>
        <begin position="62"/>
        <end position="83"/>
    </location>
</feature>
<feature type="transmembrane region" description="Helical" evidence="4">
    <location>
        <begin position="148"/>
        <end position="166"/>
    </location>
</feature>
<evidence type="ECO:0000259" key="5">
    <source>
        <dbReference type="PROSITE" id="PS01124"/>
    </source>
</evidence>
<feature type="domain" description="HTH araC/xylS-type" evidence="5">
    <location>
        <begin position="283"/>
        <end position="386"/>
    </location>
</feature>